<gene>
    <name evidence="2" type="ORF">scyTo_0019702</name>
</gene>
<sequence length="622" mass="69822">MKEPRSRKDNRRPDIQIYQPGISRLRNNRQKGPQLESSGKEETDEKDLGGNKEVQCQPVPKRSGTLATEGHSNGSNNQGYGNRNGQLNRNEEEDVKWADEQIVMSSNSNAVGKQSKRIKKPDRQIYQPGRRVQVLNKESVSSLDNEELVNRVEELRLVDESKNARAEEENAETGEGKGSLRDREKIQPIIEVKLGKREKGRRGERKDAADQRNNSAKEPEDAQIIRSQARPEKAGGPSKRYSRSDKRRGRNRTCSTSSAGSNNSLDGPPSQHGPPDGERRKIGVKERKMAAERKEKLRPCKQVSISSTDSLEDDCAEENRNYAPVKSPEKTKGFKKEWPLGRNTEGSDCWNRESKSSLNETSSRVAITTKQNSEERNKGRGKPCRAEAKSTLSASKLSHKTEKREKVEEPRGKSRGILVLPANTDLSSTAPGSPDSPQMGTRLLFGRSSRMRGRGGTSRRLWDPNNPDQKPALKSQTAQLHFLDTDDECSSSSQGETYSYTHPAPTAYYKFQNSDNPYGYSRATVPGPQYPYGPYAMPYQMSGNSNIYPATYYPGFPTPQFLAPFQAGQLNPEDMEQHVRTLQQQELGKLLRMADNQELQLSNLLSRDNISKDGLERMAQLR</sequence>
<dbReference type="AlphaFoldDB" id="A0A401PPF9"/>
<feature type="compositionally biased region" description="Polar residues" evidence="1">
    <location>
        <begin position="252"/>
        <end position="265"/>
    </location>
</feature>
<feature type="compositionally biased region" description="Polar residues" evidence="1">
    <location>
        <begin position="70"/>
        <end position="88"/>
    </location>
</feature>
<feature type="region of interest" description="Disordered" evidence="1">
    <location>
        <begin position="106"/>
        <end position="125"/>
    </location>
</feature>
<keyword evidence="3" id="KW-1185">Reference proteome</keyword>
<dbReference type="OMA" id="PGHEREC"/>
<evidence type="ECO:0000256" key="1">
    <source>
        <dbReference type="SAM" id="MobiDB-lite"/>
    </source>
</evidence>
<accession>A0A401PPF9</accession>
<name>A0A401PPF9_SCYTO</name>
<feature type="compositionally biased region" description="Basic and acidic residues" evidence="1">
    <location>
        <begin position="155"/>
        <end position="186"/>
    </location>
</feature>
<feature type="region of interest" description="Disordered" evidence="1">
    <location>
        <begin position="155"/>
        <end position="474"/>
    </location>
</feature>
<organism evidence="2 3">
    <name type="scientific">Scyliorhinus torazame</name>
    <name type="common">Cloudy catshark</name>
    <name type="synonym">Catulus torazame</name>
    <dbReference type="NCBI Taxonomy" id="75743"/>
    <lineage>
        <taxon>Eukaryota</taxon>
        <taxon>Metazoa</taxon>
        <taxon>Chordata</taxon>
        <taxon>Craniata</taxon>
        <taxon>Vertebrata</taxon>
        <taxon>Chondrichthyes</taxon>
        <taxon>Elasmobranchii</taxon>
        <taxon>Galeomorphii</taxon>
        <taxon>Galeoidea</taxon>
        <taxon>Carcharhiniformes</taxon>
        <taxon>Scyliorhinidae</taxon>
        <taxon>Scyliorhinus</taxon>
    </lineage>
</organism>
<reference evidence="2 3" key="1">
    <citation type="journal article" date="2018" name="Nat. Ecol. Evol.">
        <title>Shark genomes provide insights into elasmobranch evolution and the origin of vertebrates.</title>
        <authorList>
            <person name="Hara Y"/>
            <person name="Yamaguchi K"/>
            <person name="Onimaru K"/>
            <person name="Kadota M"/>
            <person name="Koyanagi M"/>
            <person name="Keeley SD"/>
            <person name="Tatsumi K"/>
            <person name="Tanaka K"/>
            <person name="Motone F"/>
            <person name="Kageyama Y"/>
            <person name="Nozu R"/>
            <person name="Adachi N"/>
            <person name="Nishimura O"/>
            <person name="Nakagawa R"/>
            <person name="Tanegashima C"/>
            <person name="Kiyatake I"/>
            <person name="Matsumoto R"/>
            <person name="Murakumo K"/>
            <person name="Nishida K"/>
            <person name="Terakita A"/>
            <person name="Kuratani S"/>
            <person name="Sato K"/>
            <person name="Hyodo S Kuraku.S."/>
        </authorList>
    </citation>
    <scope>NUCLEOTIDE SEQUENCE [LARGE SCALE GENOMIC DNA]</scope>
</reference>
<evidence type="ECO:0000313" key="2">
    <source>
        <dbReference type="EMBL" id="GCB74988.1"/>
    </source>
</evidence>
<protein>
    <submittedName>
        <fullName evidence="2">Uncharacterized protein</fullName>
    </submittedName>
</protein>
<proteinExistence type="predicted"/>
<dbReference type="Proteomes" id="UP000288216">
    <property type="component" value="Unassembled WGS sequence"/>
</dbReference>
<dbReference type="OrthoDB" id="2017974at2759"/>
<evidence type="ECO:0000313" key="3">
    <source>
        <dbReference type="Proteomes" id="UP000288216"/>
    </source>
</evidence>
<feature type="compositionally biased region" description="Basic and acidic residues" evidence="1">
    <location>
        <begin position="327"/>
        <end position="339"/>
    </location>
</feature>
<feature type="compositionally biased region" description="Basic and acidic residues" evidence="1">
    <location>
        <begin position="204"/>
        <end position="220"/>
    </location>
</feature>
<comment type="caution">
    <text evidence="2">The sequence shown here is derived from an EMBL/GenBank/DDBJ whole genome shotgun (WGS) entry which is preliminary data.</text>
</comment>
<dbReference type="STRING" id="75743.A0A401PPF9"/>
<feature type="compositionally biased region" description="Polar residues" evidence="1">
    <location>
        <begin position="424"/>
        <end position="439"/>
    </location>
</feature>
<dbReference type="EMBL" id="BFAA01014924">
    <property type="protein sequence ID" value="GCB74988.1"/>
    <property type="molecule type" value="Genomic_DNA"/>
</dbReference>
<feature type="compositionally biased region" description="Basic and acidic residues" evidence="1">
    <location>
        <begin position="275"/>
        <end position="298"/>
    </location>
</feature>
<feature type="compositionally biased region" description="Basic and acidic residues" evidence="1">
    <location>
        <begin position="1"/>
        <end position="14"/>
    </location>
</feature>
<feature type="compositionally biased region" description="Polar residues" evidence="1">
    <location>
        <begin position="356"/>
        <end position="371"/>
    </location>
</feature>
<feature type="compositionally biased region" description="Basic and acidic residues" evidence="1">
    <location>
        <begin position="38"/>
        <end position="50"/>
    </location>
</feature>
<feature type="region of interest" description="Disordered" evidence="1">
    <location>
        <begin position="1"/>
        <end position="96"/>
    </location>
</feature>
<feature type="compositionally biased region" description="Basic and acidic residues" evidence="1">
    <location>
        <begin position="399"/>
        <end position="412"/>
    </location>
</feature>
<feature type="compositionally biased region" description="Basic and acidic residues" evidence="1">
    <location>
        <begin position="372"/>
        <end position="388"/>
    </location>
</feature>